<dbReference type="Proteomes" id="UP000001312">
    <property type="component" value="Unassembled WGS sequence"/>
</dbReference>
<keyword evidence="2" id="KW-1185">Reference proteome</keyword>
<proteinExistence type="predicted"/>
<reference evidence="2" key="1">
    <citation type="journal article" date="2011" name="PLoS Genet.">
        <title>Genomic analysis of the necrotrophic fungal pathogens Sclerotinia sclerotiorum and Botrytis cinerea.</title>
        <authorList>
            <person name="Amselem J."/>
            <person name="Cuomo C.A."/>
            <person name="van Kan J.A."/>
            <person name="Viaud M."/>
            <person name="Benito E.P."/>
            <person name="Couloux A."/>
            <person name="Coutinho P.M."/>
            <person name="de Vries R.P."/>
            <person name="Dyer P.S."/>
            <person name="Fillinger S."/>
            <person name="Fournier E."/>
            <person name="Gout L."/>
            <person name="Hahn M."/>
            <person name="Kohn L."/>
            <person name="Lapalu N."/>
            <person name="Plummer K.M."/>
            <person name="Pradier J.M."/>
            <person name="Quevillon E."/>
            <person name="Sharon A."/>
            <person name="Simon A."/>
            <person name="ten Have A."/>
            <person name="Tudzynski B."/>
            <person name="Tudzynski P."/>
            <person name="Wincker P."/>
            <person name="Andrew M."/>
            <person name="Anthouard V."/>
            <person name="Beever R.E."/>
            <person name="Beffa R."/>
            <person name="Benoit I."/>
            <person name="Bouzid O."/>
            <person name="Brault B."/>
            <person name="Chen Z."/>
            <person name="Choquer M."/>
            <person name="Collemare J."/>
            <person name="Cotton P."/>
            <person name="Danchin E.G."/>
            <person name="Da Silva C."/>
            <person name="Gautier A."/>
            <person name="Giraud C."/>
            <person name="Giraud T."/>
            <person name="Gonzalez C."/>
            <person name="Grossetete S."/>
            <person name="Guldener U."/>
            <person name="Henrissat B."/>
            <person name="Howlett B.J."/>
            <person name="Kodira C."/>
            <person name="Kretschmer M."/>
            <person name="Lappartient A."/>
            <person name="Leroch M."/>
            <person name="Levis C."/>
            <person name="Mauceli E."/>
            <person name="Neuveglise C."/>
            <person name="Oeser B."/>
            <person name="Pearson M."/>
            <person name="Poulain J."/>
            <person name="Poussereau N."/>
            <person name="Quesneville H."/>
            <person name="Rascle C."/>
            <person name="Schumacher J."/>
            <person name="Segurens B."/>
            <person name="Sexton A."/>
            <person name="Silva E."/>
            <person name="Sirven C."/>
            <person name="Soanes D.M."/>
            <person name="Talbot N.J."/>
            <person name="Templeton M."/>
            <person name="Yandava C."/>
            <person name="Yarden O."/>
            <person name="Zeng Q."/>
            <person name="Rollins J.A."/>
            <person name="Lebrun M.H."/>
            <person name="Dickman M."/>
        </authorList>
    </citation>
    <scope>NUCLEOTIDE SEQUENCE [LARGE SCALE GENOMIC DNA]</scope>
    <source>
        <strain evidence="2">ATCC 18683 / 1980 / Ss-1</strain>
    </source>
</reference>
<organism evidence="1 2">
    <name type="scientific">Sclerotinia sclerotiorum (strain ATCC 18683 / 1980 / Ss-1)</name>
    <name type="common">White mold</name>
    <name type="synonym">Whetzelinia sclerotiorum</name>
    <dbReference type="NCBI Taxonomy" id="665079"/>
    <lineage>
        <taxon>Eukaryota</taxon>
        <taxon>Fungi</taxon>
        <taxon>Dikarya</taxon>
        <taxon>Ascomycota</taxon>
        <taxon>Pezizomycotina</taxon>
        <taxon>Leotiomycetes</taxon>
        <taxon>Helotiales</taxon>
        <taxon>Sclerotiniaceae</taxon>
        <taxon>Sclerotinia</taxon>
    </lineage>
</organism>
<evidence type="ECO:0000313" key="1">
    <source>
        <dbReference type="EMBL" id="EDO01512.1"/>
    </source>
</evidence>
<dbReference type="RefSeq" id="XP_001594180.1">
    <property type="nucleotide sequence ID" value="XM_001594130.1"/>
</dbReference>
<protein>
    <submittedName>
        <fullName evidence="1">Uncharacterized protein</fullName>
    </submittedName>
</protein>
<dbReference type="KEGG" id="ssl:SS1G_03987"/>
<dbReference type="InParanoid" id="A7EF96"/>
<dbReference type="EMBL" id="CH476625">
    <property type="protein sequence ID" value="EDO01512.1"/>
    <property type="molecule type" value="Genomic_DNA"/>
</dbReference>
<evidence type="ECO:0000313" key="2">
    <source>
        <dbReference type="Proteomes" id="UP000001312"/>
    </source>
</evidence>
<dbReference type="HOGENOM" id="CLU_2238229_0_0_1"/>
<name>A7EF96_SCLS1</name>
<dbReference type="GeneID" id="5490919"/>
<accession>A7EF96</accession>
<dbReference type="AlphaFoldDB" id="A7EF96"/>
<gene>
    <name evidence="1" type="ORF">SS1G_03987</name>
</gene>
<sequence length="105" mass="12374">MPQSGNQLDQLLLIVSKSSFNIDLLPEFLWFLIGYFKRTLLEGTFVLHWISWILRVCGPTIRMDLRFVWTYDSYGSTIRIDLRFVWTYDSYGPTIRIPEYAGSIT</sequence>